<dbReference type="Proteomes" id="UP000325395">
    <property type="component" value="Unassembled WGS sequence"/>
</dbReference>
<feature type="region of interest" description="Disordered" evidence="3">
    <location>
        <begin position="429"/>
        <end position="449"/>
    </location>
</feature>
<proteinExistence type="inferred from homology"/>
<feature type="region of interest" description="Disordered" evidence="3">
    <location>
        <begin position="229"/>
        <end position="251"/>
    </location>
</feature>
<protein>
    <recommendedName>
        <fullName evidence="4">DNA replication factor Cdt1 C-terminal domain-containing protein</fullName>
    </recommendedName>
</protein>
<dbReference type="EMBL" id="ML735958">
    <property type="protein sequence ID" value="KAE8410349.1"/>
    <property type="molecule type" value="Genomic_DNA"/>
</dbReference>
<feature type="domain" description="DNA replication factor Cdt1 C-terminal" evidence="4">
    <location>
        <begin position="450"/>
        <end position="557"/>
    </location>
</feature>
<feature type="compositionally biased region" description="Polar residues" evidence="3">
    <location>
        <begin position="229"/>
        <end position="240"/>
    </location>
</feature>
<keyword evidence="6" id="KW-1185">Reference proteome</keyword>
<evidence type="ECO:0000259" key="4">
    <source>
        <dbReference type="Pfam" id="PF16679"/>
    </source>
</evidence>
<dbReference type="InterPro" id="IPR032054">
    <property type="entry name" value="Cdt1_C"/>
</dbReference>
<keyword evidence="2" id="KW-0131">Cell cycle</keyword>
<reference evidence="5 6" key="1">
    <citation type="submission" date="2019-04" db="EMBL/GenBank/DDBJ databases">
        <authorList>
            <consortium name="DOE Joint Genome Institute"/>
            <person name="Mondo S."/>
            <person name="Kjaerbolling I."/>
            <person name="Vesth T."/>
            <person name="Frisvad J.C."/>
            <person name="Nybo J.L."/>
            <person name="Theobald S."/>
            <person name="Kildgaard S."/>
            <person name="Isbrandt T."/>
            <person name="Kuo A."/>
            <person name="Sato A."/>
            <person name="Lyhne E.K."/>
            <person name="Kogle M.E."/>
            <person name="Wiebenga A."/>
            <person name="Kun R.S."/>
            <person name="Lubbers R.J."/>
            <person name="Makela M.R."/>
            <person name="Barry K."/>
            <person name="Chovatia M."/>
            <person name="Clum A."/>
            <person name="Daum C."/>
            <person name="Haridas S."/>
            <person name="He G."/>
            <person name="LaButti K."/>
            <person name="Lipzen A."/>
            <person name="Riley R."/>
            <person name="Salamov A."/>
            <person name="Simmons B.A."/>
            <person name="Magnuson J.K."/>
            <person name="Henrissat B."/>
            <person name="Mortensen U.H."/>
            <person name="Larsen T.O."/>
            <person name="Devries R.P."/>
            <person name="Grigoriev I.V."/>
            <person name="Machida M."/>
            <person name="Baker S.E."/>
            <person name="Andersen M.R."/>
            <person name="Cantor M.N."/>
            <person name="Hua S.X."/>
        </authorList>
    </citation>
    <scope>NUCLEOTIDE SEQUENCE [LARGE SCALE GENOMIC DNA]</scope>
    <source>
        <strain evidence="5 6">CBS 117616</strain>
    </source>
</reference>
<name>A0ABQ6VZU9_9EURO</name>
<accession>A0ABQ6VZU9</accession>
<evidence type="ECO:0000313" key="6">
    <source>
        <dbReference type="Proteomes" id="UP000325395"/>
    </source>
</evidence>
<sequence length="596" mass="65286">MSNRTGLYAALAAAGVGGYYLYRAGGDPKAAKQEIKHDADVARNKIPADKAERAGQKVGSEAGAHIDEAVSNARTQAQDASNRASGLAHESLDKLNDVRQDASATIKANVDKFDKTVEQKTSEAKGSLSSWWSGQTGIQSFARTTKPGLRSAVDGKQAVASLPVSPSKKRKLNELENVDCSNPRTQEKGEPTTEALTPSKSLHIKELSLSTPRSGHYASPTRTSRTAVTGNISAIPTSPSKRARGKATSRPSAAVLHVRPACVNDLIKLHSSFLKAITFHHAHHGTVTPADLREFLPSVERLWKKRKVVVKDLQRLLWIWEQDSEATGLNYRIANYGLGKICLERVRREQWAIDDNELQEQFEQIVDLLWEKALDVVNGDESQVDFIATLGVSSIHESLTPFTNFRKGQQRLQDLKGGVIKMKMEKLKAAPVEESPGKTPEATNARRTGLLDRIRSKALRQSKLPPPPSKEMLLRRAAVERIEEVAGVLALLRPAGYVGSGPTATVAAQRKPFRLEMIVQNVQDSSKNPISEKEVEICLEVLARPDIAGQWVDFVTVNQIKSVVLKSSADINLKDIGAKVRELKFDENEPASISKP</sequence>
<evidence type="ECO:0000256" key="2">
    <source>
        <dbReference type="ARBA" id="ARBA00023306"/>
    </source>
</evidence>
<organism evidence="5 6">
    <name type="scientific">Aspergillus pseudocaelatus</name>
    <dbReference type="NCBI Taxonomy" id="1825620"/>
    <lineage>
        <taxon>Eukaryota</taxon>
        <taxon>Fungi</taxon>
        <taxon>Dikarya</taxon>
        <taxon>Ascomycota</taxon>
        <taxon>Pezizomycotina</taxon>
        <taxon>Eurotiomycetes</taxon>
        <taxon>Eurotiomycetidae</taxon>
        <taxon>Eurotiales</taxon>
        <taxon>Aspergillaceae</taxon>
        <taxon>Aspergillus</taxon>
        <taxon>Aspergillus subgen. Circumdati</taxon>
    </lineage>
</organism>
<dbReference type="InterPro" id="IPR038090">
    <property type="entry name" value="Cdt1_C_WH_dom_sf"/>
</dbReference>
<feature type="region of interest" description="Disordered" evidence="3">
    <location>
        <begin position="178"/>
        <end position="200"/>
    </location>
</feature>
<evidence type="ECO:0000313" key="5">
    <source>
        <dbReference type="EMBL" id="KAE8410349.1"/>
    </source>
</evidence>
<dbReference type="Pfam" id="PF26121">
    <property type="entry name" value="HTH_CDT1"/>
    <property type="match status" value="1"/>
</dbReference>
<dbReference type="Pfam" id="PF16679">
    <property type="entry name" value="CDT1_C"/>
    <property type="match status" value="1"/>
</dbReference>
<comment type="similarity">
    <text evidence="1">Belongs to the Cdt1 family.</text>
</comment>
<gene>
    <name evidence="5" type="ORF">BDV36DRAFT_307475</name>
</gene>
<dbReference type="Gene3D" id="1.10.10.1420">
    <property type="entry name" value="DNA replication factor Cdt1, C-terminal WH domain"/>
    <property type="match status" value="1"/>
</dbReference>
<evidence type="ECO:0000256" key="1">
    <source>
        <dbReference type="ARBA" id="ARBA00008356"/>
    </source>
</evidence>
<evidence type="ECO:0000256" key="3">
    <source>
        <dbReference type="SAM" id="MobiDB-lite"/>
    </source>
</evidence>